<proteinExistence type="inferred from homology"/>
<feature type="compositionally biased region" description="Polar residues" evidence="11">
    <location>
        <begin position="187"/>
        <end position="200"/>
    </location>
</feature>
<dbReference type="InterPro" id="IPR019821">
    <property type="entry name" value="Kinesin_motor_CS"/>
</dbReference>
<feature type="compositionally biased region" description="Polar residues" evidence="11">
    <location>
        <begin position="122"/>
        <end position="141"/>
    </location>
</feature>
<evidence type="ECO:0000259" key="13">
    <source>
        <dbReference type="PROSITE" id="PS50105"/>
    </source>
</evidence>
<dbReference type="GO" id="GO:0003777">
    <property type="term" value="F:microtubule motor activity"/>
    <property type="evidence" value="ECO:0007669"/>
    <property type="project" value="InterPro"/>
</dbReference>
<keyword evidence="7" id="KW-0206">Cytoskeleton</keyword>
<evidence type="ECO:0000256" key="3">
    <source>
        <dbReference type="ARBA" id="ARBA00022701"/>
    </source>
</evidence>
<evidence type="ECO:0000256" key="1">
    <source>
        <dbReference type="ARBA" id="ARBA00004245"/>
    </source>
</evidence>
<dbReference type="InterPro" id="IPR027417">
    <property type="entry name" value="P-loop_NTPase"/>
</dbReference>
<dbReference type="PRINTS" id="PR00380">
    <property type="entry name" value="KINESINHEAVY"/>
</dbReference>
<dbReference type="InterPro" id="IPR036961">
    <property type="entry name" value="Kinesin_motor_dom_sf"/>
</dbReference>
<dbReference type="Proteomes" id="UP000789831">
    <property type="component" value="Unassembled WGS sequence"/>
</dbReference>
<dbReference type="InterPro" id="IPR013761">
    <property type="entry name" value="SAM/pointed_sf"/>
</dbReference>
<dbReference type="SUPFAM" id="SSF47769">
    <property type="entry name" value="SAM/Pointed domain"/>
    <property type="match status" value="1"/>
</dbReference>
<dbReference type="CDD" id="cd09541">
    <property type="entry name" value="SAM_KIF24-like"/>
    <property type="match status" value="1"/>
</dbReference>
<comment type="subcellular location">
    <subcellularLocation>
        <location evidence="1">Cytoplasm</location>
        <location evidence="1">Cytoskeleton</location>
    </subcellularLocation>
</comment>
<dbReference type="InterPro" id="IPR027640">
    <property type="entry name" value="Kinesin-like_fam"/>
</dbReference>
<evidence type="ECO:0000256" key="2">
    <source>
        <dbReference type="ARBA" id="ARBA00022490"/>
    </source>
</evidence>
<keyword evidence="15" id="KW-1185">Reference proteome</keyword>
<dbReference type="PROSITE" id="PS00411">
    <property type="entry name" value="KINESIN_MOTOR_1"/>
    <property type="match status" value="1"/>
</dbReference>
<dbReference type="Gene3D" id="1.10.150.50">
    <property type="entry name" value="Transcription Factor, Ets-1"/>
    <property type="match status" value="1"/>
</dbReference>
<keyword evidence="2" id="KW-0963">Cytoplasm</keyword>
<dbReference type="Pfam" id="PF00225">
    <property type="entry name" value="Kinesin"/>
    <property type="match status" value="1"/>
</dbReference>
<dbReference type="PROSITE" id="PS50105">
    <property type="entry name" value="SAM_DOMAIN"/>
    <property type="match status" value="1"/>
</dbReference>
<dbReference type="InterPro" id="IPR001660">
    <property type="entry name" value="SAM"/>
</dbReference>
<dbReference type="GO" id="GO:0008017">
    <property type="term" value="F:microtubule binding"/>
    <property type="evidence" value="ECO:0007669"/>
    <property type="project" value="InterPro"/>
</dbReference>
<evidence type="ECO:0000256" key="10">
    <source>
        <dbReference type="RuleBase" id="RU000394"/>
    </source>
</evidence>
<feature type="domain" description="Kinesin motor" evidence="12">
    <location>
        <begin position="205"/>
        <end position="527"/>
    </location>
</feature>
<feature type="region of interest" description="Disordered" evidence="11">
    <location>
        <begin position="531"/>
        <end position="590"/>
    </location>
</feature>
<keyword evidence="4 9" id="KW-0547">Nucleotide-binding</keyword>
<gene>
    <name evidence="14" type="ORF">AGERDE_LOCUS8559</name>
</gene>
<dbReference type="GO" id="GO:0005874">
    <property type="term" value="C:microtubule"/>
    <property type="evidence" value="ECO:0007669"/>
    <property type="project" value="UniProtKB-KW"/>
</dbReference>
<evidence type="ECO:0000256" key="4">
    <source>
        <dbReference type="ARBA" id="ARBA00022741"/>
    </source>
</evidence>
<dbReference type="PANTHER" id="PTHR47971">
    <property type="entry name" value="KINESIN-RELATED PROTEIN 6"/>
    <property type="match status" value="1"/>
</dbReference>
<dbReference type="SUPFAM" id="SSF52540">
    <property type="entry name" value="P-loop containing nucleoside triphosphate hydrolases"/>
    <property type="match status" value="1"/>
</dbReference>
<dbReference type="CDD" id="cd01367">
    <property type="entry name" value="KISc_KIF2_like"/>
    <property type="match status" value="1"/>
</dbReference>
<feature type="region of interest" description="Disordered" evidence="11">
    <location>
        <begin position="70"/>
        <end position="202"/>
    </location>
</feature>
<accession>A0A9N9G942</accession>
<dbReference type="SMART" id="SM00129">
    <property type="entry name" value="KISc"/>
    <property type="match status" value="1"/>
</dbReference>
<evidence type="ECO:0000256" key="5">
    <source>
        <dbReference type="ARBA" id="ARBA00022840"/>
    </source>
</evidence>
<dbReference type="FunFam" id="3.40.850.10:FF:000012">
    <property type="entry name" value="Kinesin-like protein"/>
    <property type="match status" value="1"/>
</dbReference>
<evidence type="ECO:0000256" key="7">
    <source>
        <dbReference type="ARBA" id="ARBA00023212"/>
    </source>
</evidence>
<dbReference type="GO" id="GO:0007018">
    <property type="term" value="P:microtubule-based movement"/>
    <property type="evidence" value="ECO:0007669"/>
    <property type="project" value="InterPro"/>
</dbReference>
<dbReference type="InterPro" id="IPR001752">
    <property type="entry name" value="Kinesin_motor_dom"/>
</dbReference>
<dbReference type="PROSITE" id="PS50067">
    <property type="entry name" value="KINESIN_MOTOR_2"/>
    <property type="match status" value="1"/>
</dbReference>
<organism evidence="14 15">
    <name type="scientific">Ambispora gerdemannii</name>
    <dbReference type="NCBI Taxonomy" id="144530"/>
    <lineage>
        <taxon>Eukaryota</taxon>
        <taxon>Fungi</taxon>
        <taxon>Fungi incertae sedis</taxon>
        <taxon>Mucoromycota</taxon>
        <taxon>Glomeromycotina</taxon>
        <taxon>Glomeromycetes</taxon>
        <taxon>Archaeosporales</taxon>
        <taxon>Ambisporaceae</taxon>
        <taxon>Ambispora</taxon>
    </lineage>
</organism>
<evidence type="ECO:0000256" key="6">
    <source>
        <dbReference type="ARBA" id="ARBA00023175"/>
    </source>
</evidence>
<sequence>MSASLFLETLRRADLETYYPNFSTAGINDLRGLASLSFQDYAILGVTAIEDRKRLFQLIQTIKSEYPQLNEPPNVYGSKPDFTFPPRNQANPTSLNHQEQIIQDPSLKRILQGQGRGRSTIPALTSNRSRIPSPHISNPRQLVQRPAVMQQQQNDAFEDGEEEEIHVNASPGRKLNAYGVPSRHQSRNSSYSGPKSNAPSNLDDKIRVCVRKRPLSQKELAGSQKDIATVVGSRTIHINEPKQKVDLTKYVEQHSFVFDDVFDSDANNEKVYQRTALPLVEYIFRGGKATCFAYGQTGSGKTYTMLDGAHGLYALAARDIFALLQQPDLSHLAAYIGFYEIYQGHLYDLLNKRKKLFAREDGKKNVVIAGLQEYAIDNVENLMQVFDYGNTIRSTGSTGANEDSSRSHAILQVVLKHKKNKKKFHGKLNFIDLAGSERGADRGDSDQKTRMEGAEINKSLLALKECIRALDQDKRHAPFRQSKLTQVLKDSFVGKSRTCMIATISPNQSNSEHTLNTLRYADRVKELKSERDRAEGVAAGLESSHDPSGLNEELRIDYNSEDLPGYEGYDEEEEEYGNYDEGDDEDSEYEIPSEDEINGLDDLGDIVDEELPLDIEFENEPDGLESYIRKLGIHDLENNSHSRTASTFSTVEVKPTESTQSREKKSSLRFTTKEIDDFVKKHRHSLRDLSDFAKKETKLLADFALVFNANNDMGGAPEDSEKAFEEYFEKLHGFLGQKFEVIQELLHTIDQLSQR</sequence>
<dbReference type="AlphaFoldDB" id="A0A9N9G942"/>
<comment type="caution">
    <text evidence="14">The sequence shown here is derived from an EMBL/GenBank/DDBJ whole genome shotgun (WGS) entry which is preliminary data.</text>
</comment>
<feature type="compositionally biased region" description="Polar residues" evidence="11">
    <location>
        <begin position="86"/>
        <end position="103"/>
    </location>
</feature>
<dbReference type="Gene3D" id="3.40.850.10">
    <property type="entry name" value="Kinesin motor domain"/>
    <property type="match status" value="1"/>
</dbReference>
<feature type="binding site" evidence="9">
    <location>
        <begin position="295"/>
        <end position="302"/>
    </location>
    <ligand>
        <name>ATP</name>
        <dbReference type="ChEBI" id="CHEBI:30616"/>
    </ligand>
</feature>
<comment type="similarity">
    <text evidence="8">Belongs to the TRAFAC class myosin-kinesin ATPase superfamily. Kinesin family. KIN-13 subfamily.</text>
</comment>
<dbReference type="GO" id="GO:0007019">
    <property type="term" value="P:microtubule depolymerization"/>
    <property type="evidence" value="ECO:0007669"/>
    <property type="project" value="TreeGrafter"/>
</dbReference>
<feature type="domain" description="SAM" evidence="13">
    <location>
        <begin position="1"/>
        <end position="65"/>
    </location>
</feature>
<keyword evidence="3 10" id="KW-0493">Microtubule</keyword>
<feature type="compositionally biased region" description="Acidic residues" evidence="11">
    <location>
        <begin position="568"/>
        <end position="590"/>
    </location>
</feature>
<evidence type="ECO:0000313" key="15">
    <source>
        <dbReference type="Proteomes" id="UP000789831"/>
    </source>
</evidence>
<reference evidence="14" key="1">
    <citation type="submission" date="2021-06" db="EMBL/GenBank/DDBJ databases">
        <authorList>
            <person name="Kallberg Y."/>
            <person name="Tangrot J."/>
            <person name="Rosling A."/>
        </authorList>
    </citation>
    <scope>NUCLEOTIDE SEQUENCE</scope>
    <source>
        <strain evidence="14">MT106</strain>
    </source>
</reference>
<name>A0A9N9G942_9GLOM</name>
<keyword evidence="5 9" id="KW-0067">ATP-binding</keyword>
<evidence type="ECO:0000313" key="14">
    <source>
        <dbReference type="EMBL" id="CAG8590028.1"/>
    </source>
</evidence>
<evidence type="ECO:0000256" key="9">
    <source>
        <dbReference type="PROSITE-ProRule" id="PRU00283"/>
    </source>
</evidence>
<dbReference type="GO" id="GO:0005524">
    <property type="term" value="F:ATP binding"/>
    <property type="evidence" value="ECO:0007669"/>
    <property type="project" value="UniProtKB-UniRule"/>
</dbReference>
<keyword evidence="6 9" id="KW-0505">Motor protein</keyword>
<dbReference type="OrthoDB" id="3176171at2759"/>
<evidence type="ECO:0000256" key="8">
    <source>
        <dbReference type="ARBA" id="ARBA00061030"/>
    </source>
</evidence>
<protein>
    <recommendedName>
        <fullName evidence="10">Kinesin-like protein</fullName>
    </recommendedName>
</protein>
<evidence type="ECO:0000259" key="12">
    <source>
        <dbReference type="PROSITE" id="PS50067"/>
    </source>
</evidence>
<feature type="region of interest" description="Disordered" evidence="11">
    <location>
        <begin position="642"/>
        <end position="666"/>
    </location>
</feature>
<evidence type="ECO:0000256" key="11">
    <source>
        <dbReference type="SAM" id="MobiDB-lite"/>
    </source>
</evidence>
<dbReference type="PANTHER" id="PTHR47971:SF8">
    <property type="entry name" value="KINESIN-LIKE PROTEIN"/>
    <property type="match status" value="1"/>
</dbReference>
<dbReference type="EMBL" id="CAJVPL010001851">
    <property type="protein sequence ID" value="CAG8590028.1"/>
    <property type="molecule type" value="Genomic_DNA"/>
</dbReference>